<evidence type="ECO:0000259" key="6">
    <source>
        <dbReference type="Pfam" id="PF03151"/>
    </source>
</evidence>
<dbReference type="AlphaFoldDB" id="A0A8S3Q6Q8"/>
<evidence type="ECO:0000256" key="5">
    <source>
        <dbReference type="SAM" id="Phobius"/>
    </source>
</evidence>
<evidence type="ECO:0000256" key="4">
    <source>
        <dbReference type="ARBA" id="ARBA00023136"/>
    </source>
</evidence>
<protein>
    <submittedName>
        <fullName evidence="7">SLC35C1</fullName>
    </submittedName>
</protein>
<dbReference type="Proteomes" id="UP000683360">
    <property type="component" value="Unassembled WGS sequence"/>
</dbReference>
<name>A0A8S3Q6Q8_MYTED</name>
<keyword evidence="3 5" id="KW-1133">Transmembrane helix</keyword>
<evidence type="ECO:0000313" key="8">
    <source>
        <dbReference type="Proteomes" id="UP000683360"/>
    </source>
</evidence>
<dbReference type="OrthoDB" id="5547497at2759"/>
<accession>A0A8S3Q6Q8</accession>
<feature type="transmembrane region" description="Helical" evidence="5">
    <location>
        <begin position="47"/>
        <end position="65"/>
    </location>
</feature>
<feature type="transmembrane region" description="Helical" evidence="5">
    <location>
        <begin position="161"/>
        <end position="185"/>
    </location>
</feature>
<dbReference type="InterPro" id="IPR050186">
    <property type="entry name" value="TPT_transporter"/>
</dbReference>
<evidence type="ECO:0000256" key="3">
    <source>
        <dbReference type="ARBA" id="ARBA00022989"/>
    </source>
</evidence>
<dbReference type="EMBL" id="CAJPWZ010000380">
    <property type="protein sequence ID" value="CAG2192182.1"/>
    <property type="molecule type" value="Genomic_DNA"/>
</dbReference>
<comment type="subcellular location">
    <subcellularLocation>
        <location evidence="1">Membrane</location>
        <topology evidence="1">Multi-pass membrane protein</topology>
    </subcellularLocation>
</comment>
<dbReference type="Pfam" id="PF03151">
    <property type="entry name" value="TPT"/>
    <property type="match status" value="1"/>
</dbReference>
<feature type="transmembrane region" description="Helical" evidence="5">
    <location>
        <begin position="138"/>
        <end position="155"/>
    </location>
</feature>
<evidence type="ECO:0000313" key="7">
    <source>
        <dbReference type="EMBL" id="CAG2192182.1"/>
    </source>
</evidence>
<dbReference type="InterPro" id="IPR004853">
    <property type="entry name" value="Sugar_P_trans_dom"/>
</dbReference>
<comment type="caution">
    <text evidence="7">The sequence shown here is derived from an EMBL/GenBank/DDBJ whole genome shotgun (WGS) entry which is preliminary data.</text>
</comment>
<dbReference type="PANTHER" id="PTHR11132">
    <property type="entry name" value="SOLUTE CARRIER FAMILY 35"/>
    <property type="match status" value="1"/>
</dbReference>
<organism evidence="7 8">
    <name type="scientific">Mytilus edulis</name>
    <name type="common">Blue mussel</name>
    <dbReference type="NCBI Taxonomy" id="6550"/>
    <lineage>
        <taxon>Eukaryota</taxon>
        <taxon>Metazoa</taxon>
        <taxon>Spiralia</taxon>
        <taxon>Lophotrochozoa</taxon>
        <taxon>Mollusca</taxon>
        <taxon>Bivalvia</taxon>
        <taxon>Autobranchia</taxon>
        <taxon>Pteriomorphia</taxon>
        <taxon>Mytilida</taxon>
        <taxon>Mytiloidea</taxon>
        <taxon>Mytilidae</taxon>
        <taxon>Mytilinae</taxon>
        <taxon>Mytilus</taxon>
    </lineage>
</organism>
<evidence type="ECO:0000256" key="1">
    <source>
        <dbReference type="ARBA" id="ARBA00004141"/>
    </source>
</evidence>
<sequence>MESRFTQYITIAAVVATYWCVSISMVFLNKYLLSSEDLKLNAPLFITWYQCVVTVGICLGLSYISKLFPNHVTFPQVDFDLKICRATLPLSIVFVSMISFNNLCLKFVGVAFYYVGRSLTTVFNVVFSYFILKQTTSWKAMGCCGIIICGFFMGVDQEKVAGSLSVMGVVFGVLASASVAMNSIYTKKVLPLVDNNIWRLTLYNNINASFLFLPLMALFGEAPEVIFFPKLGNLSFWFYMTLGGVFGFAIGYVTGLQIKVTSPLTHNISGTAKACAQTVMACSYYGDIKSTLWWTSNAVVLAGSGGYTEVRRREMDQQRKEAVMVLAEKVNVDKDQP</sequence>
<gene>
    <name evidence="7" type="ORF">MEDL_7325</name>
</gene>
<reference evidence="7" key="1">
    <citation type="submission" date="2021-03" db="EMBL/GenBank/DDBJ databases">
        <authorList>
            <person name="Bekaert M."/>
        </authorList>
    </citation>
    <scope>NUCLEOTIDE SEQUENCE</scope>
</reference>
<feature type="transmembrane region" description="Helical" evidence="5">
    <location>
        <begin position="86"/>
        <end position="105"/>
    </location>
</feature>
<keyword evidence="8" id="KW-1185">Reference proteome</keyword>
<feature type="transmembrane region" description="Helical" evidence="5">
    <location>
        <begin position="7"/>
        <end position="27"/>
    </location>
</feature>
<keyword evidence="4 5" id="KW-0472">Membrane</keyword>
<evidence type="ECO:0000256" key="2">
    <source>
        <dbReference type="ARBA" id="ARBA00022692"/>
    </source>
</evidence>
<feature type="transmembrane region" description="Helical" evidence="5">
    <location>
        <begin position="197"/>
        <end position="216"/>
    </location>
</feature>
<keyword evidence="2 5" id="KW-0812">Transmembrane</keyword>
<feature type="domain" description="Sugar phosphate transporter" evidence="6">
    <location>
        <begin position="10"/>
        <end position="276"/>
    </location>
</feature>
<feature type="transmembrane region" description="Helical" evidence="5">
    <location>
        <begin position="236"/>
        <end position="256"/>
    </location>
</feature>
<dbReference type="GO" id="GO:0016020">
    <property type="term" value="C:membrane"/>
    <property type="evidence" value="ECO:0007669"/>
    <property type="project" value="UniProtKB-SubCell"/>
</dbReference>
<proteinExistence type="predicted"/>
<feature type="transmembrane region" description="Helical" evidence="5">
    <location>
        <begin position="111"/>
        <end position="131"/>
    </location>
</feature>